<keyword evidence="2" id="KW-0333">Golgi apparatus</keyword>
<protein>
    <recommendedName>
        <fullName evidence="7">GPP34 family phosphoprotein</fullName>
    </recommendedName>
</protein>
<dbReference type="GO" id="GO:0012505">
    <property type="term" value="C:endomembrane system"/>
    <property type="evidence" value="ECO:0007669"/>
    <property type="project" value="UniProtKB-ARBA"/>
</dbReference>
<organism evidence="5 6">
    <name type="scientific">Virgisporangium aliadipatigenens</name>
    <dbReference type="NCBI Taxonomy" id="741659"/>
    <lineage>
        <taxon>Bacteria</taxon>
        <taxon>Bacillati</taxon>
        <taxon>Actinomycetota</taxon>
        <taxon>Actinomycetes</taxon>
        <taxon>Micromonosporales</taxon>
        <taxon>Micromonosporaceae</taxon>
        <taxon>Virgisporangium</taxon>
    </lineage>
</organism>
<keyword evidence="6" id="KW-1185">Reference proteome</keyword>
<evidence type="ECO:0000256" key="2">
    <source>
        <dbReference type="ARBA" id="ARBA00023034"/>
    </source>
</evidence>
<evidence type="ECO:0000256" key="4">
    <source>
        <dbReference type="ARBA" id="ARBA00023136"/>
    </source>
</evidence>
<keyword evidence="4" id="KW-0472">Membrane</keyword>
<evidence type="ECO:0000256" key="3">
    <source>
        <dbReference type="ARBA" id="ARBA00023121"/>
    </source>
</evidence>
<dbReference type="GO" id="GO:0070273">
    <property type="term" value="F:phosphatidylinositol-4-phosphate binding"/>
    <property type="evidence" value="ECO:0007669"/>
    <property type="project" value="InterPro"/>
</dbReference>
<name>A0A8J4DUM5_9ACTN</name>
<dbReference type="AlphaFoldDB" id="A0A8J4DUM5"/>
<evidence type="ECO:0000313" key="6">
    <source>
        <dbReference type="Proteomes" id="UP000619260"/>
    </source>
</evidence>
<dbReference type="GO" id="GO:0005737">
    <property type="term" value="C:cytoplasm"/>
    <property type="evidence" value="ECO:0007669"/>
    <property type="project" value="UniProtKB-ARBA"/>
</dbReference>
<dbReference type="Gene3D" id="1.10.3630.10">
    <property type="entry name" value="yeast vps74-n-term truncation variant domain like"/>
    <property type="match status" value="1"/>
</dbReference>
<comment type="subcellular location">
    <subcellularLocation>
        <location evidence="1">Golgi apparatus membrane</location>
        <topology evidence="1">Peripheral membrane protein</topology>
        <orientation evidence="1">Cytoplasmic side</orientation>
    </subcellularLocation>
</comment>
<dbReference type="InterPro" id="IPR008628">
    <property type="entry name" value="GPP34-like"/>
</dbReference>
<proteinExistence type="predicted"/>
<evidence type="ECO:0008006" key="7">
    <source>
        <dbReference type="Google" id="ProtNLM"/>
    </source>
</evidence>
<keyword evidence="3" id="KW-0446">Lipid-binding</keyword>
<dbReference type="RefSeq" id="WP_203903661.1">
    <property type="nucleotide sequence ID" value="NZ_BOPF01000034.1"/>
</dbReference>
<comment type="caution">
    <text evidence="5">The sequence shown here is derived from an EMBL/GenBank/DDBJ whole genome shotgun (WGS) entry which is preliminary data.</text>
</comment>
<dbReference type="InterPro" id="IPR038261">
    <property type="entry name" value="GPP34-like_sf"/>
</dbReference>
<evidence type="ECO:0000313" key="5">
    <source>
        <dbReference type="EMBL" id="GIJ50218.1"/>
    </source>
</evidence>
<gene>
    <name evidence="5" type="ORF">Val02_71040</name>
</gene>
<accession>A0A8J4DUM5</accession>
<sequence>MAVPQSLPQRVFVLAYNPAKGRLGLDTHLGAMLRAAALADLHRGGLIADERGRVVVGARRPCPDPVLVAVLEEIAGSKPRAWQSWVYHGQRAARAAVRRQLGDDGWARLEPRRILGLFPTVRVTLRDPRVRKELLGRVDAALKKPIGRVDPADAALAAIVAAGDLTLVLDRGTRRVHKRRIQELTALSGPAVPALRAAVEAAAVG</sequence>
<dbReference type="Proteomes" id="UP000619260">
    <property type="component" value="Unassembled WGS sequence"/>
</dbReference>
<evidence type="ECO:0000256" key="1">
    <source>
        <dbReference type="ARBA" id="ARBA00004255"/>
    </source>
</evidence>
<reference evidence="5" key="1">
    <citation type="submission" date="2021-01" db="EMBL/GenBank/DDBJ databases">
        <title>Whole genome shotgun sequence of Virgisporangium aliadipatigenens NBRC 105644.</title>
        <authorList>
            <person name="Komaki H."/>
            <person name="Tamura T."/>
        </authorList>
    </citation>
    <scope>NUCLEOTIDE SEQUENCE</scope>
    <source>
        <strain evidence="5">NBRC 105644</strain>
    </source>
</reference>
<dbReference type="EMBL" id="BOPF01000034">
    <property type="protein sequence ID" value="GIJ50218.1"/>
    <property type="molecule type" value="Genomic_DNA"/>
</dbReference>
<dbReference type="Pfam" id="PF05719">
    <property type="entry name" value="GPP34"/>
    <property type="match status" value="1"/>
</dbReference>